<dbReference type="Proteomes" id="UP001610446">
    <property type="component" value="Unassembled WGS sequence"/>
</dbReference>
<reference evidence="2 3" key="1">
    <citation type="submission" date="2024-07" db="EMBL/GenBank/DDBJ databases">
        <title>Section-level genome sequencing and comparative genomics of Aspergillus sections Usti and Cavernicolus.</title>
        <authorList>
            <consortium name="Lawrence Berkeley National Laboratory"/>
            <person name="Nybo J.L."/>
            <person name="Vesth T.C."/>
            <person name="Theobald S."/>
            <person name="Frisvad J.C."/>
            <person name="Larsen T.O."/>
            <person name="Kjaerboelling I."/>
            <person name="Rothschild-Mancinelli K."/>
            <person name="Lyhne E.K."/>
            <person name="Kogle M.E."/>
            <person name="Barry K."/>
            <person name="Clum A."/>
            <person name="Na H."/>
            <person name="Ledsgaard L."/>
            <person name="Lin J."/>
            <person name="Lipzen A."/>
            <person name="Kuo A."/>
            <person name="Riley R."/>
            <person name="Mondo S."/>
            <person name="Labutti K."/>
            <person name="Haridas S."/>
            <person name="Pangalinan J."/>
            <person name="Salamov A.A."/>
            <person name="Simmons B.A."/>
            <person name="Magnuson J.K."/>
            <person name="Chen J."/>
            <person name="Drula E."/>
            <person name="Henrissat B."/>
            <person name="Wiebenga A."/>
            <person name="Lubbers R.J."/>
            <person name="Gomes A.C."/>
            <person name="Makela M.R."/>
            <person name="Stajich J."/>
            <person name="Grigoriev I.V."/>
            <person name="Mortensen U.H."/>
            <person name="De Vries R.P."/>
            <person name="Baker S.E."/>
            <person name="Andersen M.R."/>
        </authorList>
    </citation>
    <scope>NUCLEOTIDE SEQUENCE [LARGE SCALE GENOMIC DNA]</scope>
    <source>
        <strain evidence="2 3">CBS 123904</strain>
    </source>
</reference>
<sequence>MNFNTPLPTIEDTDEEFDIQFTDGESESVYSETESDRAFIDSLDNNPEVDHDPSYVPSEAEETSSSSSSEISDNEYFYNHVSLGEPQLGEHGEMCVLDERVFQSANGMVEQLLINCWVDKDVLQDVLDLLNVSTGAIFDN</sequence>
<comment type="caution">
    <text evidence="2">The sequence shown here is derived from an EMBL/GenBank/DDBJ whole genome shotgun (WGS) entry which is preliminary data.</text>
</comment>
<dbReference type="EMBL" id="JBFXLU010000057">
    <property type="protein sequence ID" value="KAL2847262.1"/>
    <property type="molecule type" value="Genomic_DNA"/>
</dbReference>
<gene>
    <name evidence="2" type="ORF">BJY01DRAFT_246912</name>
</gene>
<evidence type="ECO:0000313" key="3">
    <source>
        <dbReference type="Proteomes" id="UP001610446"/>
    </source>
</evidence>
<feature type="region of interest" description="Disordered" evidence="1">
    <location>
        <begin position="42"/>
        <end position="71"/>
    </location>
</feature>
<evidence type="ECO:0000313" key="2">
    <source>
        <dbReference type="EMBL" id="KAL2847262.1"/>
    </source>
</evidence>
<keyword evidence="3" id="KW-1185">Reference proteome</keyword>
<name>A0ABR4K5F1_9EURO</name>
<accession>A0ABR4K5F1</accession>
<protein>
    <submittedName>
        <fullName evidence="2">Uncharacterized protein</fullName>
    </submittedName>
</protein>
<proteinExistence type="predicted"/>
<evidence type="ECO:0000256" key="1">
    <source>
        <dbReference type="SAM" id="MobiDB-lite"/>
    </source>
</evidence>
<organism evidence="2 3">
    <name type="scientific">Aspergillus pseudoustus</name>
    <dbReference type="NCBI Taxonomy" id="1810923"/>
    <lineage>
        <taxon>Eukaryota</taxon>
        <taxon>Fungi</taxon>
        <taxon>Dikarya</taxon>
        <taxon>Ascomycota</taxon>
        <taxon>Pezizomycotina</taxon>
        <taxon>Eurotiomycetes</taxon>
        <taxon>Eurotiomycetidae</taxon>
        <taxon>Eurotiales</taxon>
        <taxon>Aspergillaceae</taxon>
        <taxon>Aspergillus</taxon>
        <taxon>Aspergillus subgen. Nidulantes</taxon>
    </lineage>
</organism>